<organism evidence="2 3">
    <name type="scientific">Periconia macrospinosa</name>
    <dbReference type="NCBI Taxonomy" id="97972"/>
    <lineage>
        <taxon>Eukaryota</taxon>
        <taxon>Fungi</taxon>
        <taxon>Dikarya</taxon>
        <taxon>Ascomycota</taxon>
        <taxon>Pezizomycotina</taxon>
        <taxon>Dothideomycetes</taxon>
        <taxon>Pleosporomycetidae</taxon>
        <taxon>Pleosporales</taxon>
        <taxon>Massarineae</taxon>
        <taxon>Periconiaceae</taxon>
        <taxon>Periconia</taxon>
    </lineage>
</organism>
<reference evidence="2 3" key="1">
    <citation type="journal article" date="2018" name="Sci. Rep.">
        <title>Comparative genomics provides insights into the lifestyle and reveals functional heterogeneity of dark septate endophytic fungi.</title>
        <authorList>
            <person name="Knapp D.G."/>
            <person name="Nemeth J.B."/>
            <person name="Barry K."/>
            <person name="Hainaut M."/>
            <person name="Henrissat B."/>
            <person name="Johnson J."/>
            <person name="Kuo A."/>
            <person name="Lim J.H.P."/>
            <person name="Lipzen A."/>
            <person name="Nolan M."/>
            <person name="Ohm R.A."/>
            <person name="Tamas L."/>
            <person name="Grigoriev I.V."/>
            <person name="Spatafora J.W."/>
            <person name="Nagy L.G."/>
            <person name="Kovacs G.M."/>
        </authorList>
    </citation>
    <scope>NUCLEOTIDE SEQUENCE [LARGE SCALE GENOMIC DNA]</scope>
    <source>
        <strain evidence="2 3">DSE2036</strain>
    </source>
</reference>
<proteinExistence type="predicted"/>
<dbReference type="OrthoDB" id="4828117at2759"/>
<sequence>MGITWNEQAKDRLFDALLATVGNVNNSELARLYGGEATVSAIENHLRQPKKRAAALKAEADAADAAGRVIPPSTPRKKNAGGASPTKASPFKTPSKKGTPGGAKTPGSGKGVGVKSGRVTKDKKSGGDPVSPTKGRKNVASIKKEEPSSDAEDDQETSSVGSGDDEMI</sequence>
<keyword evidence="3" id="KW-1185">Reference proteome</keyword>
<evidence type="ECO:0000256" key="1">
    <source>
        <dbReference type="SAM" id="MobiDB-lite"/>
    </source>
</evidence>
<dbReference type="STRING" id="97972.A0A2V1E3K8"/>
<dbReference type="AlphaFoldDB" id="A0A2V1E3K8"/>
<feature type="region of interest" description="Disordered" evidence="1">
    <location>
        <begin position="51"/>
        <end position="168"/>
    </location>
</feature>
<gene>
    <name evidence="2" type="ORF">DM02DRAFT_652041</name>
</gene>
<feature type="compositionally biased region" description="Low complexity" evidence="1">
    <location>
        <begin position="89"/>
        <end position="107"/>
    </location>
</feature>
<name>A0A2V1E3K8_9PLEO</name>
<protein>
    <submittedName>
        <fullName evidence="2">Uncharacterized protein</fullName>
    </submittedName>
</protein>
<dbReference type="Proteomes" id="UP000244855">
    <property type="component" value="Unassembled WGS sequence"/>
</dbReference>
<dbReference type="EMBL" id="KZ805325">
    <property type="protein sequence ID" value="PVI04025.1"/>
    <property type="molecule type" value="Genomic_DNA"/>
</dbReference>
<evidence type="ECO:0000313" key="2">
    <source>
        <dbReference type="EMBL" id="PVI04025.1"/>
    </source>
</evidence>
<evidence type="ECO:0000313" key="3">
    <source>
        <dbReference type="Proteomes" id="UP000244855"/>
    </source>
</evidence>
<accession>A0A2V1E3K8</accession>